<evidence type="ECO:0000313" key="2">
    <source>
        <dbReference type="Proteomes" id="UP001174909"/>
    </source>
</evidence>
<accession>A0AA35QVB3</accession>
<protein>
    <submittedName>
        <fullName evidence="1">Uncharacterized protein MJ0435</fullName>
    </submittedName>
</protein>
<dbReference type="EMBL" id="CASHTH010000178">
    <property type="protein sequence ID" value="CAI7993205.1"/>
    <property type="molecule type" value="Genomic_DNA"/>
</dbReference>
<evidence type="ECO:0000313" key="1">
    <source>
        <dbReference type="EMBL" id="CAI7993205.1"/>
    </source>
</evidence>
<dbReference type="Gene3D" id="3.30.460.10">
    <property type="entry name" value="Beta Polymerase, domain 2"/>
    <property type="match status" value="1"/>
</dbReference>
<proteinExistence type="predicted"/>
<sequence>MGVNKIVAGAEHNILHITRSHGATCVRVFDSIFPEKLDSNYLGVLVDMADGSTLLDLVAIKQDLEELLDCEVHVVTESMLSGFRSRVLKEAVAVEV</sequence>
<organism evidence="1 2">
    <name type="scientific">Geodia barretti</name>
    <name type="common">Barrett's horny sponge</name>
    <dbReference type="NCBI Taxonomy" id="519541"/>
    <lineage>
        <taxon>Eukaryota</taxon>
        <taxon>Metazoa</taxon>
        <taxon>Porifera</taxon>
        <taxon>Demospongiae</taxon>
        <taxon>Heteroscleromorpha</taxon>
        <taxon>Tetractinellida</taxon>
        <taxon>Astrophorina</taxon>
        <taxon>Geodiidae</taxon>
        <taxon>Geodia</taxon>
    </lineage>
</organism>
<dbReference type="InterPro" id="IPR043519">
    <property type="entry name" value="NT_sf"/>
</dbReference>
<gene>
    <name evidence="1" type="ORF">GBAR_LOCUS1217</name>
</gene>
<keyword evidence="2" id="KW-1185">Reference proteome</keyword>
<reference evidence="1" key="1">
    <citation type="submission" date="2023-03" db="EMBL/GenBank/DDBJ databases">
        <authorList>
            <person name="Steffen K."/>
            <person name="Cardenas P."/>
        </authorList>
    </citation>
    <scope>NUCLEOTIDE SEQUENCE</scope>
</reference>
<comment type="caution">
    <text evidence="1">The sequence shown here is derived from an EMBL/GenBank/DDBJ whole genome shotgun (WGS) entry which is preliminary data.</text>
</comment>
<dbReference type="AlphaFoldDB" id="A0AA35QVB3"/>
<name>A0AA35QVB3_GEOBA</name>
<dbReference type="Proteomes" id="UP001174909">
    <property type="component" value="Unassembled WGS sequence"/>
</dbReference>